<name>A0ABR1LP08_9PEZI</name>
<protein>
    <submittedName>
        <fullName evidence="2">Uncharacterized protein</fullName>
    </submittedName>
</protein>
<keyword evidence="1" id="KW-1133">Transmembrane helix</keyword>
<organism evidence="2 3">
    <name type="scientific">Phyllosticta citricarpa</name>
    <dbReference type="NCBI Taxonomy" id="55181"/>
    <lineage>
        <taxon>Eukaryota</taxon>
        <taxon>Fungi</taxon>
        <taxon>Dikarya</taxon>
        <taxon>Ascomycota</taxon>
        <taxon>Pezizomycotina</taxon>
        <taxon>Dothideomycetes</taxon>
        <taxon>Dothideomycetes incertae sedis</taxon>
        <taxon>Botryosphaeriales</taxon>
        <taxon>Phyllostictaceae</taxon>
        <taxon>Phyllosticta</taxon>
    </lineage>
</organism>
<keyword evidence="1" id="KW-0812">Transmembrane</keyword>
<feature type="transmembrane region" description="Helical" evidence="1">
    <location>
        <begin position="92"/>
        <end position="113"/>
    </location>
</feature>
<dbReference type="EMBL" id="JBBPDW010000040">
    <property type="protein sequence ID" value="KAK7535487.1"/>
    <property type="molecule type" value="Genomic_DNA"/>
</dbReference>
<evidence type="ECO:0000256" key="1">
    <source>
        <dbReference type="SAM" id="Phobius"/>
    </source>
</evidence>
<keyword evidence="1" id="KW-0472">Membrane</keyword>
<proteinExistence type="predicted"/>
<sequence length="170" mass="19031">MDRRDLLLFSKLVGRSILDQTRNKRRMRCCSLQASKQGLDMGRLSLSHAPTHTPVKLLATHLIPPRSPWLAGRWGFALARAHPGRCAAGSTLLFFLFSHGYCAALAALTCLVVRARGRSLRDTRAEQQAGFGWQAERQASQAPWRWSLRVHRVWGLGLGWSALDSEVMDV</sequence>
<keyword evidence="3" id="KW-1185">Reference proteome</keyword>
<dbReference type="Proteomes" id="UP001365128">
    <property type="component" value="Unassembled WGS sequence"/>
</dbReference>
<accession>A0ABR1LP08</accession>
<evidence type="ECO:0000313" key="3">
    <source>
        <dbReference type="Proteomes" id="UP001365128"/>
    </source>
</evidence>
<reference evidence="2 3" key="1">
    <citation type="submission" date="2024-04" db="EMBL/GenBank/DDBJ databases">
        <title>Phyllosticta paracitricarpa is synonymous to the EU quarantine fungus P. citricarpa based on phylogenomic analyses.</title>
        <authorList>
            <consortium name="Lawrence Berkeley National Laboratory"/>
            <person name="Van Ingen-Buijs V.A."/>
            <person name="Van Westerhoven A.C."/>
            <person name="Haridas S."/>
            <person name="Skiadas P."/>
            <person name="Martin F."/>
            <person name="Groenewald J.Z."/>
            <person name="Crous P.W."/>
            <person name="Seidl M.F."/>
        </authorList>
    </citation>
    <scope>NUCLEOTIDE SEQUENCE [LARGE SCALE GENOMIC DNA]</scope>
    <source>
        <strain evidence="2 3">CBS 122670</strain>
    </source>
</reference>
<evidence type="ECO:0000313" key="2">
    <source>
        <dbReference type="EMBL" id="KAK7535487.1"/>
    </source>
</evidence>
<comment type="caution">
    <text evidence="2">The sequence shown here is derived from an EMBL/GenBank/DDBJ whole genome shotgun (WGS) entry which is preliminary data.</text>
</comment>
<gene>
    <name evidence="2" type="ORF">IWX46DRAFT_301297</name>
</gene>